<dbReference type="AlphaFoldDB" id="A0A9P5JTF4"/>
<evidence type="ECO:0000313" key="1">
    <source>
        <dbReference type="EMBL" id="KAF8462090.1"/>
    </source>
</evidence>
<organism evidence="1 2">
    <name type="scientific">Russula ochroleuca</name>
    <dbReference type="NCBI Taxonomy" id="152965"/>
    <lineage>
        <taxon>Eukaryota</taxon>
        <taxon>Fungi</taxon>
        <taxon>Dikarya</taxon>
        <taxon>Basidiomycota</taxon>
        <taxon>Agaricomycotina</taxon>
        <taxon>Agaricomycetes</taxon>
        <taxon>Russulales</taxon>
        <taxon>Russulaceae</taxon>
        <taxon>Russula</taxon>
    </lineage>
</organism>
<keyword evidence="2" id="KW-1185">Reference proteome</keyword>
<protein>
    <submittedName>
        <fullName evidence="1">Uncharacterized protein</fullName>
    </submittedName>
</protein>
<proteinExistence type="predicted"/>
<evidence type="ECO:0000313" key="2">
    <source>
        <dbReference type="Proteomes" id="UP000759537"/>
    </source>
</evidence>
<comment type="caution">
    <text evidence="1">The sequence shown here is derived from an EMBL/GenBank/DDBJ whole genome shotgun (WGS) entry which is preliminary data.</text>
</comment>
<dbReference type="Proteomes" id="UP000759537">
    <property type="component" value="Unassembled WGS sequence"/>
</dbReference>
<dbReference type="EMBL" id="WHVB01000103">
    <property type="protein sequence ID" value="KAF8462090.1"/>
    <property type="molecule type" value="Genomic_DNA"/>
</dbReference>
<accession>A0A9P5JTF4</accession>
<name>A0A9P5JTF4_9AGAM</name>
<sequence>MSMSNDTWQAIGNIASTTGITAVAYSGVKGVVASYQTYASPSTSLKESERKLKRVRSQLNGLTSERREQIEIATRSRSSDPGCLSLGGLEIQLQALLDTYCRLSKRYEEATFTERHFPYSEFRHRVSRLEDRAKALLNDTLKTTVPFVDDIEFDHENLRVRPFSTRSPLADA</sequence>
<dbReference type="OrthoDB" id="3244441at2759"/>
<reference evidence="1" key="2">
    <citation type="journal article" date="2020" name="Nat. Commun.">
        <title>Large-scale genome sequencing of mycorrhizal fungi provides insights into the early evolution of symbiotic traits.</title>
        <authorList>
            <person name="Miyauchi S."/>
            <person name="Kiss E."/>
            <person name="Kuo A."/>
            <person name="Drula E."/>
            <person name="Kohler A."/>
            <person name="Sanchez-Garcia M."/>
            <person name="Morin E."/>
            <person name="Andreopoulos B."/>
            <person name="Barry K.W."/>
            <person name="Bonito G."/>
            <person name="Buee M."/>
            <person name="Carver A."/>
            <person name="Chen C."/>
            <person name="Cichocki N."/>
            <person name="Clum A."/>
            <person name="Culley D."/>
            <person name="Crous P.W."/>
            <person name="Fauchery L."/>
            <person name="Girlanda M."/>
            <person name="Hayes R.D."/>
            <person name="Keri Z."/>
            <person name="LaButti K."/>
            <person name="Lipzen A."/>
            <person name="Lombard V."/>
            <person name="Magnuson J."/>
            <person name="Maillard F."/>
            <person name="Murat C."/>
            <person name="Nolan M."/>
            <person name="Ohm R.A."/>
            <person name="Pangilinan J."/>
            <person name="Pereira M.F."/>
            <person name="Perotto S."/>
            <person name="Peter M."/>
            <person name="Pfister S."/>
            <person name="Riley R."/>
            <person name="Sitrit Y."/>
            <person name="Stielow J.B."/>
            <person name="Szollosi G."/>
            <person name="Zifcakova L."/>
            <person name="Stursova M."/>
            <person name="Spatafora J.W."/>
            <person name="Tedersoo L."/>
            <person name="Vaario L.M."/>
            <person name="Yamada A."/>
            <person name="Yan M."/>
            <person name="Wang P."/>
            <person name="Xu J."/>
            <person name="Bruns T."/>
            <person name="Baldrian P."/>
            <person name="Vilgalys R."/>
            <person name="Dunand C."/>
            <person name="Henrissat B."/>
            <person name="Grigoriev I.V."/>
            <person name="Hibbett D."/>
            <person name="Nagy L.G."/>
            <person name="Martin F.M."/>
        </authorList>
    </citation>
    <scope>NUCLEOTIDE SEQUENCE</scope>
    <source>
        <strain evidence="1">Prilba</strain>
    </source>
</reference>
<gene>
    <name evidence="1" type="ORF">DFH94DRAFT_788689</name>
</gene>
<reference evidence="1" key="1">
    <citation type="submission" date="2019-10" db="EMBL/GenBank/DDBJ databases">
        <authorList>
            <consortium name="DOE Joint Genome Institute"/>
            <person name="Kuo A."/>
            <person name="Miyauchi S."/>
            <person name="Kiss E."/>
            <person name="Drula E."/>
            <person name="Kohler A."/>
            <person name="Sanchez-Garcia M."/>
            <person name="Andreopoulos B."/>
            <person name="Barry K.W."/>
            <person name="Bonito G."/>
            <person name="Buee M."/>
            <person name="Carver A."/>
            <person name="Chen C."/>
            <person name="Cichocki N."/>
            <person name="Clum A."/>
            <person name="Culley D."/>
            <person name="Crous P.W."/>
            <person name="Fauchery L."/>
            <person name="Girlanda M."/>
            <person name="Hayes R."/>
            <person name="Keri Z."/>
            <person name="LaButti K."/>
            <person name="Lipzen A."/>
            <person name="Lombard V."/>
            <person name="Magnuson J."/>
            <person name="Maillard F."/>
            <person name="Morin E."/>
            <person name="Murat C."/>
            <person name="Nolan M."/>
            <person name="Ohm R."/>
            <person name="Pangilinan J."/>
            <person name="Pereira M."/>
            <person name="Perotto S."/>
            <person name="Peter M."/>
            <person name="Riley R."/>
            <person name="Sitrit Y."/>
            <person name="Stielow B."/>
            <person name="Szollosi G."/>
            <person name="Zifcakova L."/>
            <person name="Stursova M."/>
            <person name="Spatafora J.W."/>
            <person name="Tedersoo L."/>
            <person name="Vaario L.-M."/>
            <person name="Yamada A."/>
            <person name="Yan M."/>
            <person name="Wang P."/>
            <person name="Xu J."/>
            <person name="Bruns T."/>
            <person name="Baldrian P."/>
            <person name="Vilgalys R."/>
            <person name="Henrissat B."/>
            <person name="Grigoriev I.V."/>
            <person name="Hibbett D."/>
            <person name="Nagy L.G."/>
            <person name="Martin F.M."/>
        </authorList>
    </citation>
    <scope>NUCLEOTIDE SEQUENCE</scope>
    <source>
        <strain evidence="1">Prilba</strain>
    </source>
</reference>